<dbReference type="EMBL" id="REGW02000011">
    <property type="protein sequence ID" value="KAE8289429.1"/>
    <property type="molecule type" value="Genomic_DNA"/>
</dbReference>
<accession>A0A6G0ID56</accession>
<dbReference type="InterPro" id="IPR029526">
    <property type="entry name" value="PGBD"/>
</dbReference>
<dbReference type="Proteomes" id="UP000424527">
    <property type="component" value="Unassembled WGS sequence"/>
</dbReference>
<dbReference type="AlphaFoldDB" id="A0A6G0ID56"/>
<dbReference type="PANTHER" id="PTHR46599:SF6">
    <property type="entry name" value="DUAL SPECIFICITY PHOSPHATASE 26"/>
    <property type="match status" value="1"/>
</dbReference>
<evidence type="ECO:0000313" key="2">
    <source>
        <dbReference type="EMBL" id="KAE8289429.1"/>
    </source>
</evidence>
<dbReference type="PANTHER" id="PTHR46599">
    <property type="entry name" value="PIGGYBAC TRANSPOSABLE ELEMENT-DERIVED PROTEIN 4"/>
    <property type="match status" value="1"/>
</dbReference>
<organism evidence="2 3">
    <name type="scientific">Larimichthys crocea</name>
    <name type="common">Large yellow croaker</name>
    <name type="synonym">Pseudosciaena crocea</name>
    <dbReference type="NCBI Taxonomy" id="215358"/>
    <lineage>
        <taxon>Eukaryota</taxon>
        <taxon>Metazoa</taxon>
        <taxon>Chordata</taxon>
        <taxon>Craniata</taxon>
        <taxon>Vertebrata</taxon>
        <taxon>Euteleostomi</taxon>
        <taxon>Actinopterygii</taxon>
        <taxon>Neopterygii</taxon>
        <taxon>Teleostei</taxon>
        <taxon>Neoteleostei</taxon>
        <taxon>Acanthomorphata</taxon>
        <taxon>Eupercaria</taxon>
        <taxon>Sciaenidae</taxon>
        <taxon>Larimichthys</taxon>
    </lineage>
</organism>
<comment type="caution">
    <text evidence="2">The sequence shown here is derived from an EMBL/GenBank/DDBJ whole genome shotgun (WGS) entry which is preliminary data.</text>
</comment>
<name>A0A6G0ID56_LARCR</name>
<reference evidence="2 3" key="1">
    <citation type="submission" date="2019-07" db="EMBL/GenBank/DDBJ databases">
        <title>Chromosome genome assembly for large yellow croaker.</title>
        <authorList>
            <person name="Xiao S."/>
        </authorList>
    </citation>
    <scope>NUCLEOTIDE SEQUENCE [LARGE SCALE GENOMIC DNA]</scope>
    <source>
        <strain evidence="2">JMULYC20181020</strain>
        <tissue evidence="2">Muscle</tissue>
    </source>
</reference>
<gene>
    <name evidence="2" type="ORF">D5F01_LYC11129</name>
</gene>
<evidence type="ECO:0000313" key="3">
    <source>
        <dbReference type="Proteomes" id="UP000424527"/>
    </source>
</evidence>
<proteinExistence type="predicted"/>
<sequence>MDEIDLHDYMGLLILVSVYRSRGEATASLWDVESGRTIFRATMSLKVFYVYLKLVRFDDRETRAERRVSDKLAVVRKYMLNKPARYGIKSWVAWTPCSHSEGDSKFAFTHDTVLVSYRFHARIADVVGRRHRADNKPAIILAYNSNKGGVDNLDKVVTTYSYRRMTARWPLAVFHNILDVSFDNAFVISRAQPRLAARKAQQEEGFS</sequence>
<evidence type="ECO:0000259" key="1">
    <source>
        <dbReference type="Pfam" id="PF13843"/>
    </source>
</evidence>
<feature type="domain" description="PiggyBac transposable element-derived protein" evidence="1">
    <location>
        <begin position="118"/>
        <end position="186"/>
    </location>
</feature>
<dbReference type="Pfam" id="PF13843">
    <property type="entry name" value="DDE_Tnp_1_7"/>
    <property type="match status" value="1"/>
</dbReference>
<keyword evidence="3" id="KW-1185">Reference proteome</keyword>
<protein>
    <recommendedName>
        <fullName evidence="1">PiggyBac transposable element-derived protein domain-containing protein</fullName>
    </recommendedName>
</protein>